<evidence type="ECO:0000313" key="2">
    <source>
        <dbReference type="EMBL" id="CAA9493499.1"/>
    </source>
</evidence>
<feature type="compositionally biased region" description="Basic and acidic residues" evidence="1">
    <location>
        <begin position="187"/>
        <end position="211"/>
    </location>
</feature>
<feature type="non-terminal residue" evidence="2">
    <location>
        <position position="230"/>
    </location>
</feature>
<gene>
    <name evidence="2" type="ORF">AVDCRST_MAG44-348</name>
</gene>
<protein>
    <submittedName>
        <fullName evidence="2">Pirin</fullName>
    </submittedName>
</protein>
<dbReference type="AlphaFoldDB" id="A0A6J4SE81"/>
<evidence type="ECO:0000256" key="1">
    <source>
        <dbReference type="SAM" id="MobiDB-lite"/>
    </source>
</evidence>
<feature type="region of interest" description="Disordered" evidence="1">
    <location>
        <begin position="1"/>
        <end position="230"/>
    </location>
</feature>
<feature type="compositionally biased region" description="Basic residues" evidence="1">
    <location>
        <begin position="212"/>
        <end position="230"/>
    </location>
</feature>
<sequence length="230" mass="26274">DRHPQVRQPWPRRPRVAQCAPPFLLRQLPRPTPDGLGSDPRVERRRDRCQERLSAASPSRHGNRHLRPRWRDHPPGLHGQQGPNGPGGRASDERRHRGHPCRVQPGGRANDLVPDMDRNRQARGAAKLGRHAVPQGLASRQLSAARQRRSRRRYADHQLRRPGARRNGRGRGFDHDRCSAGPAPLSRAERASSREWCRGWSTRRDRGDRRSKAPHRSRGHRRTGAGRRAL</sequence>
<feature type="non-terminal residue" evidence="2">
    <location>
        <position position="1"/>
    </location>
</feature>
<accession>A0A6J4SE81</accession>
<name>A0A6J4SE81_9SPHN</name>
<feature type="compositionally biased region" description="Basic residues" evidence="1">
    <location>
        <begin position="160"/>
        <end position="169"/>
    </location>
</feature>
<dbReference type="EMBL" id="CADCVY010000024">
    <property type="protein sequence ID" value="CAA9493499.1"/>
    <property type="molecule type" value="Genomic_DNA"/>
</dbReference>
<feature type="compositionally biased region" description="Basic residues" evidence="1">
    <location>
        <begin position="1"/>
        <end position="15"/>
    </location>
</feature>
<feature type="compositionally biased region" description="Basic and acidic residues" evidence="1">
    <location>
        <begin position="40"/>
        <end position="51"/>
    </location>
</feature>
<proteinExistence type="predicted"/>
<reference evidence="2" key="1">
    <citation type="submission" date="2020-02" db="EMBL/GenBank/DDBJ databases">
        <authorList>
            <person name="Meier V. D."/>
        </authorList>
    </citation>
    <scope>NUCLEOTIDE SEQUENCE</scope>
    <source>
        <strain evidence="2">AVDCRST_MAG44</strain>
    </source>
</reference>
<organism evidence="2">
    <name type="scientific">uncultured Sphingomonas sp</name>
    <dbReference type="NCBI Taxonomy" id="158754"/>
    <lineage>
        <taxon>Bacteria</taxon>
        <taxon>Pseudomonadati</taxon>
        <taxon>Pseudomonadota</taxon>
        <taxon>Alphaproteobacteria</taxon>
        <taxon>Sphingomonadales</taxon>
        <taxon>Sphingomonadaceae</taxon>
        <taxon>Sphingomonas</taxon>
        <taxon>environmental samples</taxon>
    </lineage>
</organism>